<reference evidence="2" key="1">
    <citation type="journal article" date="2018" name="Sci. Rep.">
        <title>Lignite coal burning seam in the remote Altai Mountains harbors a hydrogen-driven thermophilic microbial community.</title>
        <authorList>
            <person name="Kadnikov V.V."/>
            <person name="Mardanov A.V."/>
            <person name="Ivasenko D.A."/>
            <person name="Antsiferov D.V."/>
            <person name="Beletsky A.V."/>
            <person name="Karnachuk O.V."/>
            <person name="Ravin N.V."/>
        </authorList>
    </citation>
    <scope>NUCLEOTIDE SEQUENCE [LARGE SCALE GENOMIC DNA]</scope>
</reference>
<proteinExistence type="predicted"/>
<organism evidence="1 2">
    <name type="scientific">Candidatus Carbonibacillus altaicus</name>
    <dbReference type="NCBI Taxonomy" id="2163959"/>
    <lineage>
        <taxon>Bacteria</taxon>
        <taxon>Bacillati</taxon>
        <taxon>Bacillota</taxon>
        <taxon>Bacilli</taxon>
        <taxon>Bacillales</taxon>
        <taxon>Candidatus Carbonibacillus</taxon>
    </lineage>
</organism>
<protein>
    <submittedName>
        <fullName evidence="1">Uncharacterized protein</fullName>
    </submittedName>
</protein>
<evidence type="ECO:0000313" key="2">
    <source>
        <dbReference type="Proteomes" id="UP000244338"/>
    </source>
</evidence>
<dbReference type="Proteomes" id="UP000244338">
    <property type="component" value="Unassembled WGS sequence"/>
</dbReference>
<accession>A0A2R6XXR0</accession>
<dbReference type="EMBL" id="PEBX01000165">
    <property type="protein sequence ID" value="PTQ55211.1"/>
    <property type="molecule type" value="Genomic_DNA"/>
</dbReference>
<comment type="caution">
    <text evidence="1">The sequence shown here is derived from an EMBL/GenBank/DDBJ whole genome shotgun (WGS) entry which is preliminary data.</text>
</comment>
<gene>
    <name evidence="1" type="ORF">BSOLF_2911</name>
</gene>
<evidence type="ECO:0000313" key="1">
    <source>
        <dbReference type="EMBL" id="PTQ55211.1"/>
    </source>
</evidence>
<name>A0A2R6XXR0_9BACL</name>
<dbReference type="AlphaFoldDB" id="A0A2R6XXR0"/>
<sequence length="40" mass="4784">MDLVKIVHVLLLLFFKQKSQKNISSWLFGFHFGFILIDLF</sequence>